<dbReference type="PANTHER" id="PTHR13105">
    <property type="entry name" value="MYELOID LEUKEMIA FACTOR"/>
    <property type="match status" value="1"/>
</dbReference>
<feature type="region of interest" description="Disordered" evidence="5">
    <location>
        <begin position="80"/>
        <end position="117"/>
    </location>
</feature>
<dbReference type="Proteomes" id="UP000475862">
    <property type="component" value="Unassembled WGS sequence"/>
</dbReference>
<evidence type="ECO:0000313" key="6">
    <source>
        <dbReference type="EMBL" id="KAE9537607.1"/>
    </source>
</evidence>
<comment type="subcellular location">
    <subcellularLocation>
        <location evidence="1">Cytoplasm</location>
    </subcellularLocation>
</comment>
<evidence type="ECO:0000313" key="7">
    <source>
        <dbReference type="Proteomes" id="UP000475862"/>
    </source>
</evidence>
<organism evidence="6 7">
    <name type="scientific">Aphis glycines</name>
    <name type="common">Soybean aphid</name>
    <dbReference type="NCBI Taxonomy" id="307491"/>
    <lineage>
        <taxon>Eukaryota</taxon>
        <taxon>Metazoa</taxon>
        <taxon>Ecdysozoa</taxon>
        <taxon>Arthropoda</taxon>
        <taxon>Hexapoda</taxon>
        <taxon>Insecta</taxon>
        <taxon>Pterygota</taxon>
        <taxon>Neoptera</taxon>
        <taxon>Paraneoptera</taxon>
        <taxon>Hemiptera</taxon>
        <taxon>Sternorrhyncha</taxon>
        <taxon>Aphidomorpha</taxon>
        <taxon>Aphidoidea</taxon>
        <taxon>Aphididae</taxon>
        <taxon>Aphidini</taxon>
        <taxon>Aphis</taxon>
        <taxon>Aphis</taxon>
    </lineage>
</organism>
<evidence type="ECO:0000256" key="2">
    <source>
        <dbReference type="ARBA" id="ARBA00008332"/>
    </source>
</evidence>
<comment type="similarity">
    <text evidence="2">Belongs to the MLF family.</text>
</comment>
<reference evidence="6 7" key="1">
    <citation type="submission" date="2019-08" db="EMBL/GenBank/DDBJ databases">
        <title>The genome of the soybean aphid Biotype 1, its phylome, world population structure and adaptation to the North American continent.</title>
        <authorList>
            <person name="Giordano R."/>
            <person name="Donthu R.K."/>
            <person name="Hernandez A.G."/>
            <person name="Wright C.L."/>
            <person name="Zimin A.V."/>
        </authorList>
    </citation>
    <scope>NUCLEOTIDE SEQUENCE [LARGE SCALE GENOMIC DNA]</scope>
    <source>
        <tissue evidence="6">Whole aphids</tissue>
    </source>
</reference>
<comment type="caution">
    <text evidence="6">The sequence shown here is derived from an EMBL/GenBank/DDBJ whole genome shotgun (WGS) entry which is preliminary data.</text>
</comment>
<dbReference type="InterPro" id="IPR019376">
    <property type="entry name" value="Myeloid_leukemia_factor"/>
</dbReference>
<gene>
    <name evidence="6" type="ORF">AGLY_006630</name>
</gene>
<dbReference type="Pfam" id="PF10248">
    <property type="entry name" value="Mlf1IP"/>
    <property type="match status" value="1"/>
</dbReference>
<dbReference type="EMBL" id="VYZN01000018">
    <property type="protein sequence ID" value="KAE9537607.1"/>
    <property type="molecule type" value="Genomic_DNA"/>
</dbReference>
<keyword evidence="7" id="KW-1185">Reference proteome</keyword>
<dbReference type="AlphaFoldDB" id="A0A6G0TRM2"/>
<dbReference type="OrthoDB" id="8707547at2759"/>
<evidence type="ECO:0000256" key="1">
    <source>
        <dbReference type="ARBA" id="ARBA00004496"/>
    </source>
</evidence>
<feature type="compositionally biased region" description="Polar residues" evidence="5">
    <location>
        <begin position="91"/>
        <end position="108"/>
    </location>
</feature>
<protein>
    <submittedName>
        <fullName evidence="6">Uncharacterized protein</fullName>
    </submittedName>
</protein>
<dbReference type="GO" id="GO:0005737">
    <property type="term" value="C:cytoplasm"/>
    <property type="evidence" value="ECO:0007669"/>
    <property type="project" value="UniProtKB-SubCell"/>
</dbReference>
<evidence type="ECO:0000256" key="4">
    <source>
        <dbReference type="ARBA" id="ARBA00022553"/>
    </source>
</evidence>
<name>A0A6G0TRM2_APHGL</name>
<proteinExistence type="inferred from homology"/>
<feature type="compositionally biased region" description="Low complexity" evidence="5">
    <location>
        <begin position="80"/>
        <end position="90"/>
    </location>
</feature>
<keyword evidence="3" id="KW-0963">Cytoplasm</keyword>
<keyword evidence="4" id="KW-0597">Phosphoprotein</keyword>
<evidence type="ECO:0000256" key="5">
    <source>
        <dbReference type="SAM" id="MobiDB-lite"/>
    </source>
</evidence>
<feature type="region of interest" description="Disordered" evidence="5">
    <location>
        <begin position="245"/>
        <end position="297"/>
    </location>
</feature>
<feature type="compositionally biased region" description="Basic residues" evidence="5">
    <location>
        <begin position="278"/>
        <end position="287"/>
    </location>
</feature>
<sequence length="297" mass="33062">MFPNALTTDMFGNDNPYRNSMRQMDQMMNSFFGGGFPDPMAGMMMPFGGGMFGNFGSMMGNMNSSMNMMLSGNQPGQSFSSSSTFMSYSSNGPNGQPQVYKASTSTRTGPGGIKETKKAVCDSRTGVKKLAIGHHIGDRAHIVERQQNLYSGDQEENQEYINLEDGSSSKMYAVTSSVPQGGHLSPLLFSLFVNSLPQWLTQAKCLLYAYEAEEFNNEWRNKAQTLNSHRSRYLPYTHRVQNSSVPLKRHLKALPPPPSTLRNSEVLPIESQQDQGRKRAAKQRTPKKIQQYPVNDA</sequence>
<accession>A0A6G0TRM2</accession>
<evidence type="ECO:0000256" key="3">
    <source>
        <dbReference type="ARBA" id="ARBA00022490"/>
    </source>
</evidence>